<dbReference type="InterPro" id="IPR010294">
    <property type="entry name" value="ADAMTS_spacer1"/>
</dbReference>
<feature type="signal peptide" evidence="6">
    <location>
        <begin position="1"/>
        <end position="20"/>
    </location>
</feature>
<comment type="subcellular location">
    <subcellularLocation>
        <location evidence="1">Secreted</location>
    </subcellularLocation>
</comment>
<dbReference type="AlphaFoldDB" id="A0A7M5UY93"/>
<feature type="compositionally biased region" description="Polar residues" evidence="5">
    <location>
        <begin position="250"/>
        <end position="267"/>
    </location>
</feature>
<evidence type="ECO:0000259" key="7">
    <source>
        <dbReference type="PROSITE" id="PS50900"/>
    </source>
</evidence>
<dbReference type="Gene3D" id="2.20.100.10">
    <property type="entry name" value="Thrombospondin type-1 (TSP1) repeat"/>
    <property type="match status" value="6"/>
</dbReference>
<name>A0A7M5UY93_9CNID</name>
<dbReference type="GO" id="GO:0006508">
    <property type="term" value="P:proteolysis"/>
    <property type="evidence" value="ECO:0007669"/>
    <property type="project" value="TreeGrafter"/>
</dbReference>
<dbReference type="InterPro" id="IPR036383">
    <property type="entry name" value="TSP1_rpt_sf"/>
</dbReference>
<dbReference type="PANTHER" id="PTHR13723:SF281">
    <property type="entry name" value="PAPILIN"/>
    <property type="match status" value="1"/>
</dbReference>
<dbReference type="Proteomes" id="UP000594262">
    <property type="component" value="Unplaced"/>
</dbReference>
<sequence length="1166" mass="132631">MKHSLLALWTVVGICECFSAHPFTPPQQQTFSSQFITPNQYVNGWYQPHRYQGNKGSHHVRTRSIYVPDQMKSNHVMGTRHPTWSFWSKWTSCSKTCAGGVTSRTRVCKSEETPLRFNYEENTTSEEEQGGGRGASKKCAGKPREVVACNTQPCLNGHTLRLMKRIARSRQCSAYNKIPYRGDKYNWVPYLKKDADCELNCMPRKSRFFKTFGNVADGTICGKAGGFHCVKGKCVRRREEATKRQAVGRTRNTTPKHTSRSQQTTQRPKQRFSYIIKPMVVPIQWKKVSRTFHTSRYATNLEASIKAFLIPIKAVNVTIAEIYSSSSKIVLKASRHRALINGRSLVQESRKMYFDGSIIDYNSGDNNGGREKITISGPLRRNFYIDILKNGSLTDILYEYSIPTKNMNYVREVARRRQYNPIRYQQQHFPAYQQNYVTNAGLNHQGKVPLPVGKVPPYHGANNRRIPFNGNQQRRFNNNPFPPRVTFPLNRPVNARVVPPFVPNANTNTHFNGNFNTFGNNRVIGGTRGPINNNVQNIPFNHRWFISGFTNCTKKCGGGEQEMVFRCFEARGGGSNGRFVEDAKCKEGEKPAVRRRMCNVQPCPYEWKTSRWSDCSKRCGIDAVKTRRVRCSRVTHVAGRTHDETVKDELCERTDKPESEMKCPFKPCNYRWHFDEWSECSKKCDYGMQHRDVHCRHVAGFRLPNRYCDVKYQPNGTRNCMMRYCSVGWFASQWNECSSQCGEGIQTRHVVCSSSTGDVLDERKCRGQQKLVTQRACNGKVCKEGVWLSTEWTKCSTSCGMGKQFRSAFCLVQNDQGVNQVVSDVFCRTKTKPTLMKRCYEKECKPMWHTNAWSQCNCTLGTQTRHQICMTSENRKARGCEWSSRPDMSRDCSQKCGKKENTERKSKNLLERKSTVVQEGKPAHSKQPARKNNVRLSSRVDTQPRRKITKAATTTTTGPTTTTNEPITTAASTRKKTTTTLKTTSSTTTTTTTPSTTTTTPSTTTTTPSTTTNTRQTTSTTPSTTTTIRQTTTTTPTTTTTTTTTPTRTTTTSTTRKTTKATVNNNIASQRKRLQSTNGQQPKNPYNWYKQRYRSRIAQLRRSRLAASQSRYGNARSRYGRKQQSSSTDTQCLDTQKPGFCHVVKKNGFCVKPRLKKYCCVTCTKG</sequence>
<evidence type="ECO:0000256" key="1">
    <source>
        <dbReference type="ARBA" id="ARBA00004613"/>
    </source>
</evidence>
<evidence type="ECO:0000256" key="4">
    <source>
        <dbReference type="ARBA" id="ARBA00022737"/>
    </source>
</evidence>
<feature type="compositionally biased region" description="Basic residues" evidence="5">
    <location>
        <begin position="923"/>
        <end position="933"/>
    </location>
</feature>
<protein>
    <recommendedName>
        <fullName evidence="7">PLAC domain-containing protein</fullName>
    </recommendedName>
</protein>
<evidence type="ECO:0000256" key="5">
    <source>
        <dbReference type="SAM" id="MobiDB-lite"/>
    </source>
</evidence>
<feature type="compositionally biased region" description="Low complexity" evidence="5">
    <location>
        <begin position="950"/>
        <end position="1062"/>
    </location>
</feature>
<feature type="chain" id="PRO_5029801309" description="PLAC domain-containing protein" evidence="6">
    <location>
        <begin position="21"/>
        <end position="1166"/>
    </location>
</feature>
<proteinExistence type="predicted"/>
<reference evidence="8" key="1">
    <citation type="submission" date="2021-01" db="UniProtKB">
        <authorList>
            <consortium name="EnsemblMetazoa"/>
        </authorList>
    </citation>
    <scope>IDENTIFICATION</scope>
</reference>
<dbReference type="PROSITE" id="PS50900">
    <property type="entry name" value="PLAC"/>
    <property type="match status" value="1"/>
</dbReference>
<accession>A0A7M5UY93</accession>
<evidence type="ECO:0000256" key="2">
    <source>
        <dbReference type="ARBA" id="ARBA00022525"/>
    </source>
</evidence>
<dbReference type="GO" id="GO:0031012">
    <property type="term" value="C:extracellular matrix"/>
    <property type="evidence" value="ECO:0007669"/>
    <property type="project" value="TreeGrafter"/>
</dbReference>
<dbReference type="Pfam" id="PF00090">
    <property type="entry name" value="TSP_1"/>
    <property type="match status" value="1"/>
</dbReference>
<dbReference type="InterPro" id="IPR050439">
    <property type="entry name" value="ADAMTS_ADAMTS-like"/>
</dbReference>
<feature type="region of interest" description="Disordered" evidence="5">
    <location>
        <begin position="1104"/>
        <end position="1130"/>
    </location>
</feature>
<feature type="region of interest" description="Disordered" evidence="5">
    <location>
        <begin position="880"/>
        <end position="1090"/>
    </location>
</feature>
<keyword evidence="2" id="KW-0964">Secreted</keyword>
<dbReference type="GO" id="GO:0030198">
    <property type="term" value="P:extracellular matrix organization"/>
    <property type="evidence" value="ECO:0007669"/>
    <property type="project" value="TreeGrafter"/>
</dbReference>
<keyword evidence="4" id="KW-0677">Repeat</keyword>
<feature type="domain" description="PLAC" evidence="7">
    <location>
        <begin position="1128"/>
        <end position="1166"/>
    </location>
</feature>
<evidence type="ECO:0000256" key="3">
    <source>
        <dbReference type="ARBA" id="ARBA00022729"/>
    </source>
</evidence>
<evidence type="ECO:0000256" key="6">
    <source>
        <dbReference type="SAM" id="SignalP"/>
    </source>
</evidence>
<dbReference type="PROSITE" id="PS50092">
    <property type="entry name" value="TSP1"/>
    <property type="match status" value="6"/>
</dbReference>
<dbReference type="SUPFAM" id="SSF82895">
    <property type="entry name" value="TSP-1 type 1 repeat"/>
    <property type="match status" value="6"/>
</dbReference>
<dbReference type="SMART" id="SM00209">
    <property type="entry name" value="TSP1"/>
    <property type="match status" value="7"/>
</dbReference>
<evidence type="ECO:0000313" key="8">
    <source>
        <dbReference type="EnsemblMetazoa" id="CLYHEMP007929.1"/>
    </source>
</evidence>
<feature type="compositionally biased region" description="Polar residues" evidence="5">
    <location>
        <begin position="1063"/>
        <end position="1084"/>
    </location>
</feature>
<dbReference type="OrthoDB" id="10062690at2759"/>
<organism evidence="8 9">
    <name type="scientific">Clytia hemisphaerica</name>
    <dbReference type="NCBI Taxonomy" id="252671"/>
    <lineage>
        <taxon>Eukaryota</taxon>
        <taxon>Metazoa</taxon>
        <taxon>Cnidaria</taxon>
        <taxon>Hydrozoa</taxon>
        <taxon>Hydroidolina</taxon>
        <taxon>Leptothecata</taxon>
        <taxon>Obeliida</taxon>
        <taxon>Clytiidae</taxon>
        <taxon>Clytia</taxon>
    </lineage>
</organism>
<dbReference type="InterPro" id="IPR010909">
    <property type="entry name" value="PLAC"/>
</dbReference>
<dbReference type="PANTHER" id="PTHR13723">
    <property type="entry name" value="ADAMTS A DISINTEGRIN AND METALLOPROTEASE WITH THROMBOSPONDIN MOTIFS PROTEASE"/>
    <property type="match status" value="1"/>
</dbReference>
<dbReference type="GO" id="GO:0005576">
    <property type="term" value="C:extracellular region"/>
    <property type="evidence" value="ECO:0007669"/>
    <property type="project" value="UniProtKB-SubCell"/>
</dbReference>
<feature type="region of interest" description="Disordered" evidence="5">
    <location>
        <begin position="240"/>
        <end position="269"/>
    </location>
</feature>
<dbReference type="InterPro" id="IPR000884">
    <property type="entry name" value="TSP1_rpt"/>
</dbReference>
<dbReference type="Pfam" id="PF05986">
    <property type="entry name" value="ADAMTS_spacer1"/>
    <property type="match status" value="1"/>
</dbReference>
<keyword evidence="3 6" id="KW-0732">Signal</keyword>
<dbReference type="GO" id="GO:0004222">
    <property type="term" value="F:metalloendopeptidase activity"/>
    <property type="evidence" value="ECO:0007669"/>
    <property type="project" value="TreeGrafter"/>
</dbReference>
<keyword evidence="9" id="KW-1185">Reference proteome</keyword>
<dbReference type="EnsemblMetazoa" id="CLYHEMT007929.1">
    <property type="protein sequence ID" value="CLYHEMP007929.1"/>
    <property type="gene ID" value="CLYHEMG007929"/>
</dbReference>
<dbReference type="Pfam" id="PF19030">
    <property type="entry name" value="TSP1_ADAMTS"/>
    <property type="match status" value="5"/>
</dbReference>
<feature type="compositionally biased region" description="Basic and acidic residues" evidence="5">
    <location>
        <begin position="887"/>
        <end position="914"/>
    </location>
</feature>
<evidence type="ECO:0000313" key="9">
    <source>
        <dbReference type="Proteomes" id="UP000594262"/>
    </source>
</evidence>